<keyword evidence="4 9" id="KW-0735">Signal-anchor</keyword>
<dbReference type="GO" id="GO:0005794">
    <property type="term" value="C:Golgi apparatus"/>
    <property type="evidence" value="ECO:0007669"/>
    <property type="project" value="TreeGrafter"/>
</dbReference>
<evidence type="ECO:0000313" key="11">
    <source>
        <dbReference type="EnsemblMetazoa" id="XP_038051184.1"/>
    </source>
</evidence>
<evidence type="ECO:0000256" key="2">
    <source>
        <dbReference type="ARBA" id="ARBA00006794"/>
    </source>
</evidence>
<organism evidence="11 12">
    <name type="scientific">Patiria miniata</name>
    <name type="common">Bat star</name>
    <name type="synonym">Asterina miniata</name>
    <dbReference type="NCBI Taxonomy" id="46514"/>
    <lineage>
        <taxon>Eukaryota</taxon>
        <taxon>Metazoa</taxon>
        <taxon>Echinodermata</taxon>
        <taxon>Eleutherozoa</taxon>
        <taxon>Asterozoa</taxon>
        <taxon>Asteroidea</taxon>
        <taxon>Valvatacea</taxon>
        <taxon>Valvatida</taxon>
        <taxon>Asterinidae</taxon>
        <taxon>Patiria</taxon>
    </lineage>
</organism>
<evidence type="ECO:0000259" key="10">
    <source>
        <dbReference type="PROSITE" id="PS50869"/>
    </source>
</evidence>
<evidence type="ECO:0000256" key="7">
    <source>
        <dbReference type="ARBA" id="ARBA00023157"/>
    </source>
</evidence>
<evidence type="ECO:0000256" key="3">
    <source>
        <dbReference type="ARBA" id="ARBA00022692"/>
    </source>
</evidence>
<reference evidence="11" key="1">
    <citation type="submission" date="2022-11" db="UniProtKB">
        <authorList>
            <consortium name="EnsemblMetazoa"/>
        </authorList>
    </citation>
    <scope>IDENTIFICATION</scope>
</reference>
<dbReference type="PANTHER" id="PTHR10962:SF1">
    <property type="entry name" value="INTEGRAL MEMBRANE PROTEIN 2"/>
    <property type="match status" value="1"/>
</dbReference>
<accession>A0A913ZIH7</accession>
<dbReference type="GO" id="GO:0001540">
    <property type="term" value="F:amyloid-beta binding"/>
    <property type="evidence" value="ECO:0007669"/>
    <property type="project" value="TreeGrafter"/>
</dbReference>
<dbReference type="SMART" id="SM01039">
    <property type="entry name" value="BRICHOS"/>
    <property type="match status" value="1"/>
</dbReference>
<dbReference type="GeneID" id="119724278"/>
<dbReference type="GO" id="GO:0005886">
    <property type="term" value="C:plasma membrane"/>
    <property type="evidence" value="ECO:0007669"/>
    <property type="project" value="UniProtKB-UniRule"/>
</dbReference>
<dbReference type="GO" id="GO:0042985">
    <property type="term" value="P:negative regulation of amyloid precursor protein biosynthetic process"/>
    <property type="evidence" value="ECO:0007669"/>
    <property type="project" value="TreeGrafter"/>
</dbReference>
<feature type="domain" description="BRICHOS" evidence="10">
    <location>
        <begin position="137"/>
        <end position="232"/>
    </location>
</feature>
<evidence type="ECO:0000256" key="5">
    <source>
        <dbReference type="ARBA" id="ARBA00022989"/>
    </source>
</evidence>
<dbReference type="OMA" id="ETCEETI"/>
<keyword evidence="6 9" id="KW-0472">Membrane</keyword>
<comment type="similarity">
    <text evidence="2 9">Belongs to the ITM2 family.</text>
</comment>
<dbReference type="AlphaFoldDB" id="A0A913ZIH7"/>
<keyword evidence="5 9" id="KW-1133">Transmembrane helix</keyword>
<evidence type="ECO:0000256" key="9">
    <source>
        <dbReference type="RuleBase" id="RU367061"/>
    </source>
</evidence>
<dbReference type="PANTHER" id="PTHR10962">
    <property type="entry name" value="INTEGRAL TRANSMEMBRANE PROTEIN 2"/>
    <property type="match status" value="1"/>
</dbReference>
<dbReference type="InterPro" id="IPR007084">
    <property type="entry name" value="BRICHOS_dom"/>
</dbReference>
<dbReference type="OrthoDB" id="9982095at2759"/>
<evidence type="ECO:0000256" key="6">
    <source>
        <dbReference type="ARBA" id="ARBA00023136"/>
    </source>
</evidence>
<dbReference type="Proteomes" id="UP000887568">
    <property type="component" value="Unplaced"/>
</dbReference>
<dbReference type="RefSeq" id="XP_038051184.1">
    <property type="nucleotide sequence ID" value="XM_038195256.1"/>
</dbReference>
<keyword evidence="8" id="KW-0325">Glycoprotein</keyword>
<dbReference type="Gene3D" id="3.30.390.150">
    <property type="match status" value="1"/>
</dbReference>
<protein>
    <recommendedName>
        <fullName evidence="9">Integral membrane protein 2</fullName>
    </recommendedName>
</protein>
<comment type="subcellular location">
    <subcellularLocation>
        <location evidence="1 9">Membrane</location>
        <topology evidence="1 9">Single-pass type II membrane protein</topology>
    </subcellularLocation>
</comment>
<evidence type="ECO:0000256" key="4">
    <source>
        <dbReference type="ARBA" id="ARBA00022968"/>
    </source>
</evidence>
<keyword evidence="7" id="KW-1015">Disulfide bond</keyword>
<sequence>MKIYAADGKVQQAKVVYNGDTYTTVAVPTKAGQYECKCKDEDLKLTKSSHPKVTPNHHQTRCWSCGLSACLIFSIVASVGLFVLLYSAARPVSIEDSFSVGECELPILPDERQPYGYKQHMAADKETMTETFDIPEINANHPATIMHDFYNEVTVYLDRLEGICFVMKLNTTQVVPPRYLLEAFIRYKRGDFALDIDTIQETMEVQTPPIADISSLGLGTELLCHELPTYWLVKPGTPVLRKRSIPSDGHHVTYFNGLHMIDLTVTNGGV</sequence>
<proteinExistence type="inferred from homology"/>
<evidence type="ECO:0000313" key="12">
    <source>
        <dbReference type="Proteomes" id="UP000887568"/>
    </source>
</evidence>
<keyword evidence="9" id="KW-1003">Cell membrane</keyword>
<dbReference type="PROSITE" id="PS50869">
    <property type="entry name" value="BRICHOS"/>
    <property type="match status" value="1"/>
</dbReference>
<name>A0A913ZIH7_PATMI</name>
<dbReference type="GO" id="GO:0070062">
    <property type="term" value="C:extracellular exosome"/>
    <property type="evidence" value="ECO:0007669"/>
    <property type="project" value="TreeGrafter"/>
</dbReference>
<dbReference type="EnsemblMetazoa" id="XM_038195256.1">
    <property type="protein sequence ID" value="XP_038051184.1"/>
    <property type="gene ID" value="LOC119724278"/>
</dbReference>
<dbReference type="Pfam" id="PF04089">
    <property type="entry name" value="BRICHOS"/>
    <property type="match status" value="1"/>
</dbReference>
<keyword evidence="12" id="KW-1185">Reference proteome</keyword>
<feature type="transmembrane region" description="Helical" evidence="9">
    <location>
        <begin position="65"/>
        <end position="89"/>
    </location>
</feature>
<evidence type="ECO:0000256" key="8">
    <source>
        <dbReference type="ARBA" id="ARBA00023180"/>
    </source>
</evidence>
<dbReference type="InterPro" id="IPR040145">
    <property type="entry name" value="ITM2"/>
</dbReference>
<keyword evidence="3 9" id="KW-0812">Transmembrane</keyword>
<evidence type="ECO:0000256" key="1">
    <source>
        <dbReference type="ARBA" id="ARBA00004606"/>
    </source>
</evidence>